<feature type="compositionally biased region" description="Low complexity" evidence="1">
    <location>
        <begin position="29"/>
        <end position="41"/>
    </location>
</feature>
<gene>
    <name evidence="2" type="primary">ORF38634</name>
</gene>
<proteinExistence type="predicted"/>
<feature type="non-terminal residue" evidence="2">
    <location>
        <position position="74"/>
    </location>
</feature>
<reference evidence="2" key="1">
    <citation type="submission" date="2014-12" db="EMBL/GenBank/DDBJ databases">
        <title>Insight into the proteome of Arion vulgaris.</title>
        <authorList>
            <person name="Aradska J."/>
            <person name="Bulat T."/>
            <person name="Smidak R."/>
            <person name="Sarate P."/>
            <person name="Gangsoo J."/>
            <person name="Sialana F."/>
            <person name="Bilban M."/>
            <person name="Lubec G."/>
        </authorList>
    </citation>
    <scope>NUCLEOTIDE SEQUENCE</scope>
    <source>
        <tissue evidence="2">Skin</tissue>
    </source>
</reference>
<accession>A0A0B6YVL1</accession>
<feature type="non-terminal residue" evidence="2">
    <location>
        <position position="1"/>
    </location>
</feature>
<feature type="region of interest" description="Disordered" evidence="1">
    <location>
        <begin position="1"/>
        <end position="46"/>
    </location>
</feature>
<dbReference type="AlphaFoldDB" id="A0A0B6YVL1"/>
<feature type="compositionally biased region" description="Basic and acidic residues" evidence="1">
    <location>
        <begin position="10"/>
        <end position="22"/>
    </location>
</feature>
<organism evidence="2">
    <name type="scientific">Arion vulgaris</name>
    <dbReference type="NCBI Taxonomy" id="1028688"/>
    <lineage>
        <taxon>Eukaryota</taxon>
        <taxon>Metazoa</taxon>
        <taxon>Spiralia</taxon>
        <taxon>Lophotrochozoa</taxon>
        <taxon>Mollusca</taxon>
        <taxon>Gastropoda</taxon>
        <taxon>Heterobranchia</taxon>
        <taxon>Euthyneura</taxon>
        <taxon>Panpulmonata</taxon>
        <taxon>Eupulmonata</taxon>
        <taxon>Stylommatophora</taxon>
        <taxon>Helicina</taxon>
        <taxon>Arionoidea</taxon>
        <taxon>Arionidae</taxon>
        <taxon>Arion</taxon>
    </lineage>
</organism>
<evidence type="ECO:0000313" key="2">
    <source>
        <dbReference type="EMBL" id="CEK60177.1"/>
    </source>
</evidence>
<name>A0A0B6YVL1_9EUPU</name>
<protein>
    <submittedName>
        <fullName evidence="2">Uncharacterized protein</fullName>
    </submittedName>
</protein>
<evidence type="ECO:0000256" key="1">
    <source>
        <dbReference type="SAM" id="MobiDB-lite"/>
    </source>
</evidence>
<dbReference type="EMBL" id="HACG01013312">
    <property type="protein sequence ID" value="CEK60177.1"/>
    <property type="molecule type" value="Transcribed_RNA"/>
</dbReference>
<sequence>NFNIETNETEPLRSEPKTDSNEHPILLKSDNGSISRRSSSSDSEKEAELIGAFLRSNVKPIASKTSSITSTESN</sequence>